<dbReference type="Proteomes" id="UP000190559">
    <property type="component" value="Unassembled WGS sequence"/>
</dbReference>
<evidence type="ECO:0000313" key="2">
    <source>
        <dbReference type="Proteomes" id="UP000190559"/>
    </source>
</evidence>
<protein>
    <submittedName>
        <fullName evidence="1">Uncharacterized protein</fullName>
    </submittedName>
</protein>
<comment type="caution">
    <text evidence="1">The sequence shown here is derived from an EMBL/GenBank/DDBJ whole genome shotgun (WGS) entry which is preliminary data.</text>
</comment>
<name>A0A1T1P7P5_9XANT</name>
<gene>
    <name evidence="1" type="ORF">Xmlh_08310</name>
</gene>
<reference evidence="1 2" key="1">
    <citation type="submission" date="2015-12" db="EMBL/GenBank/DDBJ databases">
        <authorList>
            <person name="Shamseldin A."/>
            <person name="Moawad H."/>
            <person name="Abd El-Rahim W.M."/>
            <person name="Sadowsky M.J."/>
        </authorList>
    </citation>
    <scope>NUCLEOTIDE SEQUENCE [LARGE SCALE GENOMIC DNA]</scope>
    <source>
        <strain evidence="1 2">LMG9050</strain>
    </source>
</reference>
<dbReference type="AlphaFoldDB" id="A0A1T1P7P5"/>
<sequence>MEEEISLKTLNAHFRALAEDHNVLVARTTAMQSVLEVLAWGVWHERDEIAQRLLQMGAQSIEAVNQLPPRMQQEVVAVWNQAYKQLADPDAEVSIMGVGP</sequence>
<dbReference type="RefSeq" id="WP_078563193.1">
    <property type="nucleotide sequence ID" value="NZ_LOJW01000010.1"/>
</dbReference>
<accession>A0A1T1P7P5</accession>
<proteinExistence type="predicted"/>
<organism evidence="1 2">
    <name type="scientific">Xanthomonas axonopodis pv. melhusii</name>
    <dbReference type="NCBI Taxonomy" id="487834"/>
    <lineage>
        <taxon>Bacteria</taxon>
        <taxon>Pseudomonadati</taxon>
        <taxon>Pseudomonadota</taxon>
        <taxon>Gammaproteobacteria</taxon>
        <taxon>Lysobacterales</taxon>
        <taxon>Lysobacteraceae</taxon>
        <taxon>Xanthomonas</taxon>
    </lineage>
</organism>
<dbReference type="EMBL" id="LOJW01000010">
    <property type="protein sequence ID" value="OOW71466.1"/>
    <property type="molecule type" value="Genomic_DNA"/>
</dbReference>
<evidence type="ECO:0000313" key="1">
    <source>
        <dbReference type="EMBL" id="OOW71466.1"/>
    </source>
</evidence>